<dbReference type="AlphaFoldDB" id="A0A8X7C514"/>
<protein>
    <submittedName>
        <fullName evidence="2">Uncharacterized protein</fullName>
    </submittedName>
</protein>
<reference evidence="2" key="1">
    <citation type="submission" date="2020-08" db="EMBL/GenBank/DDBJ databases">
        <title>Multicomponent nature underlies the extraordinary mechanical properties of spider dragline silk.</title>
        <authorList>
            <person name="Kono N."/>
            <person name="Nakamura H."/>
            <person name="Mori M."/>
            <person name="Yoshida Y."/>
            <person name="Ohtoshi R."/>
            <person name="Malay A.D."/>
            <person name="Moran D.A.P."/>
            <person name="Tomita M."/>
            <person name="Numata K."/>
            <person name="Arakawa K."/>
        </authorList>
    </citation>
    <scope>NUCLEOTIDE SEQUENCE</scope>
</reference>
<proteinExistence type="predicted"/>
<comment type="caution">
    <text evidence="2">The sequence shown here is derived from an EMBL/GenBank/DDBJ whole genome shotgun (WGS) entry which is preliminary data.</text>
</comment>
<keyword evidence="3" id="KW-1185">Reference proteome</keyword>
<name>A0A8X7C514_9ARAC</name>
<evidence type="ECO:0000256" key="1">
    <source>
        <dbReference type="SAM" id="MobiDB-lite"/>
    </source>
</evidence>
<feature type="region of interest" description="Disordered" evidence="1">
    <location>
        <begin position="1"/>
        <end position="20"/>
    </location>
</feature>
<dbReference type="EMBL" id="BMAV01008888">
    <property type="protein sequence ID" value="GFY52759.1"/>
    <property type="molecule type" value="Genomic_DNA"/>
</dbReference>
<sequence length="83" mass="9415">MSPNPTSFPVPLPGNRTASPPAGQITYVEMQIMVKQCYKNDPSRSLESSTLINFFFFNNDFNPADIFMNNTVTFFFTLSDNLH</sequence>
<organism evidence="2 3">
    <name type="scientific">Trichonephila inaurata madagascariensis</name>
    <dbReference type="NCBI Taxonomy" id="2747483"/>
    <lineage>
        <taxon>Eukaryota</taxon>
        <taxon>Metazoa</taxon>
        <taxon>Ecdysozoa</taxon>
        <taxon>Arthropoda</taxon>
        <taxon>Chelicerata</taxon>
        <taxon>Arachnida</taxon>
        <taxon>Araneae</taxon>
        <taxon>Araneomorphae</taxon>
        <taxon>Entelegynae</taxon>
        <taxon>Araneoidea</taxon>
        <taxon>Nephilidae</taxon>
        <taxon>Trichonephila</taxon>
        <taxon>Trichonephila inaurata</taxon>
    </lineage>
</organism>
<dbReference type="Proteomes" id="UP000886998">
    <property type="component" value="Unassembled WGS sequence"/>
</dbReference>
<evidence type="ECO:0000313" key="3">
    <source>
        <dbReference type="Proteomes" id="UP000886998"/>
    </source>
</evidence>
<gene>
    <name evidence="2" type="ORF">TNIN_371701</name>
</gene>
<accession>A0A8X7C514</accession>
<feature type="compositionally biased region" description="Pro residues" evidence="1">
    <location>
        <begin position="1"/>
        <end position="12"/>
    </location>
</feature>
<evidence type="ECO:0000313" key="2">
    <source>
        <dbReference type="EMBL" id="GFY52759.1"/>
    </source>
</evidence>